<dbReference type="OrthoDB" id="9816462at2"/>
<dbReference type="GeneID" id="98567551"/>
<evidence type="ECO:0000313" key="2">
    <source>
        <dbReference type="EMBL" id="RST96772.1"/>
    </source>
</evidence>
<sequence length="721" mass="83879">MSWFWEVLKIEPTTKIYQVKKAYVDQVRQLKNQEVKGELQPDAYQKLTDAEQAAIAFIEGQTNQLERKTEKINQKDFQRTSERQDRGTVPKVKDTLMPEKELKDEVNQDKKGQSKLPTITVTEVPIEGKVDSKDFSRELEQLLKDWPEKIQKSSWQKLLASYKKDITQELQTYQQLLLPFLADELIYLPKTVLFYLYEEFEMDQLELTSTKNWYYDISELPDFSFEIVLYLPEEEAYSYFETRYQLFLLVSRKDWQSHSFEIKKLLEKFAQNPDWLQGQSLLDQDIENLAAVFVIKENLEKVVTNRESLTAIEKHLLPLNSNLATEKNQTAVFLRTVFTVFRTKKITPKESTTLKNSSEVYLEADLKVLLIGLAFYAVNDQEQAKKYFSQIKGSSAQLVKPLVTKNSFSPQLLQKKAIPLKKLPQMSNLSPAILIRFVVLAAIGISLLGNIFGNQEENFSMYEDEFEETDQNGEDLSYPDTIEGEFYEYFLREAYRSDREIRQTEFIESYVPNELKELFVNYQRDYYIADEGTTDNSLRDEIIKSHQAEEQVDFLFLTDNQADVILILNDSAVEAVFGTRWENLGREKWDELVAKITVAPQIIVSALIENYLAIDDWERDMELDNLVGLVNNDLMEDLEFSSYQFVADDLIDGTYKISQKSTKEPVILINNQEKELLLVVELDQYGRASKLVDDIEFEYESSELATMIKEAESAIPLMITE</sequence>
<name>A0A429ZSY2_9ENTE</name>
<dbReference type="EMBL" id="NGJU01000005">
    <property type="protein sequence ID" value="RST96772.1"/>
    <property type="molecule type" value="Genomic_DNA"/>
</dbReference>
<feature type="region of interest" description="Disordered" evidence="1">
    <location>
        <begin position="69"/>
        <end position="109"/>
    </location>
</feature>
<dbReference type="Proteomes" id="UP000287239">
    <property type="component" value="Unassembled WGS sequence"/>
</dbReference>
<evidence type="ECO:0000313" key="3">
    <source>
        <dbReference type="Proteomes" id="UP000287239"/>
    </source>
</evidence>
<protein>
    <submittedName>
        <fullName evidence="2">Uncharacterized protein</fullName>
    </submittedName>
</protein>
<evidence type="ECO:0000256" key="1">
    <source>
        <dbReference type="SAM" id="MobiDB-lite"/>
    </source>
</evidence>
<dbReference type="AlphaFoldDB" id="A0A429ZSY2"/>
<accession>A0A429ZSY2</accession>
<organism evidence="2 3">
    <name type="scientific">Vagococcus salmoninarum</name>
    <dbReference type="NCBI Taxonomy" id="2739"/>
    <lineage>
        <taxon>Bacteria</taxon>
        <taxon>Bacillati</taxon>
        <taxon>Bacillota</taxon>
        <taxon>Bacilli</taxon>
        <taxon>Lactobacillales</taxon>
        <taxon>Enterococcaceae</taxon>
        <taxon>Vagococcus</taxon>
    </lineage>
</organism>
<keyword evidence="3" id="KW-1185">Reference proteome</keyword>
<proteinExistence type="predicted"/>
<gene>
    <name evidence="2" type="ORF">CBF35_04155</name>
</gene>
<reference evidence="2 3" key="1">
    <citation type="submission" date="2017-05" db="EMBL/GenBank/DDBJ databases">
        <title>Vagococcus spp. assemblies.</title>
        <authorList>
            <person name="Gulvik C.A."/>
        </authorList>
    </citation>
    <scope>NUCLEOTIDE SEQUENCE [LARGE SCALE GENOMIC DNA]</scope>
    <source>
        <strain evidence="2 3">NCFB 2777</strain>
    </source>
</reference>
<dbReference type="RefSeq" id="WP_126778731.1">
    <property type="nucleotide sequence ID" value="NZ_NGJU01000005.1"/>
</dbReference>
<comment type="caution">
    <text evidence="2">The sequence shown here is derived from an EMBL/GenBank/DDBJ whole genome shotgun (WGS) entry which is preliminary data.</text>
</comment>